<organism evidence="1 2">
    <name type="scientific">Smallanthus sonchifolius</name>
    <dbReference type="NCBI Taxonomy" id="185202"/>
    <lineage>
        <taxon>Eukaryota</taxon>
        <taxon>Viridiplantae</taxon>
        <taxon>Streptophyta</taxon>
        <taxon>Embryophyta</taxon>
        <taxon>Tracheophyta</taxon>
        <taxon>Spermatophyta</taxon>
        <taxon>Magnoliopsida</taxon>
        <taxon>eudicotyledons</taxon>
        <taxon>Gunneridae</taxon>
        <taxon>Pentapetalae</taxon>
        <taxon>asterids</taxon>
        <taxon>campanulids</taxon>
        <taxon>Asterales</taxon>
        <taxon>Asteraceae</taxon>
        <taxon>Asteroideae</taxon>
        <taxon>Heliantheae alliance</taxon>
        <taxon>Millerieae</taxon>
        <taxon>Smallanthus</taxon>
    </lineage>
</organism>
<proteinExistence type="predicted"/>
<protein>
    <submittedName>
        <fullName evidence="1">Uncharacterized protein</fullName>
    </submittedName>
</protein>
<evidence type="ECO:0000313" key="1">
    <source>
        <dbReference type="EMBL" id="KAI3816682.1"/>
    </source>
</evidence>
<accession>A0ACB9J8K4</accession>
<sequence>MARRTYVTEGNYSNYNDHEGGYAYEPEQRVKWYVVETTTVERVRGPAVGYTKYSGAPLRHEHLKKYMPKYAPKDHHEGYEVNYGSSYENSSLPRYNEVENLMADFLNKIQIEASRPPNKYRPTSPNKYRHTSPSKYRTTSPGKYWHTSPGKYRHTSPSKFRITSPGTYRHTSPSKYRHTSPDKYRRTSPSKYRPTSPRLMSPNKYRHTSPTHNYPSKEAHITFPSPNMHRPTSPTKYRPTSPTKYRPTSPTKYRPTSPTHTYPSKEEHMIRAQKFPGMNKYRPTSPTQSFPSKEGQRIRTQQLSSPNKHRPSSPSPERGRHIRLGNFPGPSMHWHGVGLPTTRHPLTAPTNDINEALGFLVESVNYSSRAQSYEHERGYTRHAFGGATTQPYSRSNMIDSQ</sequence>
<gene>
    <name evidence="1" type="ORF">L1987_16385</name>
</gene>
<keyword evidence="2" id="KW-1185">Reference proteome</keyword>
<comment type="caution">
    <text evidence="1">The sequence shown here is derived from an EMBL/GenBank/DDBJ whole genome shotgun (WGS) entry which is preliminary data.</text>
</comment>
<dbReference type="EMBL" id="CM042022">
    <property type="protein sequence ID" value="KAI3816682.1"/>
    <property type="molecule type" value="Genomic_DNA"/>
</dbReference>
<name>A0ACB9J8K4_9ASTR</name>
<evidence type="ECO:0000313" key="2">
    <source>
        <dbReference type="Proteomes" id="UP001056120"/>
    </source>
</evidence>
<dbReference type="Proteomes" id="UP001056120">
    <property type="component" value="Linkage Group LG05"/>
</dbReference>
<reference evidence="1 2" key="2">
    <citation type="journal article" date="2022" name="Mol. Ecol. Resour.">
        <title>The genomes of chicory, endive, great burdock and yacon provide insights into Asteraceae paleo-polyploidization history and plant inulin production.</title>
        <authorList>
            <person name="Fan W."/>
            <person name="Wang S."/>
            <person name="Wang H."/>
            <person name="Wang A."/>
            <person name="Jiang F."/>
            <person name="Liu H."/>
            <person name="Zhao H."/>
            <person name="Xu D."/>
            <person name="Zhang Y."/>
        </authorList>
    </citation>
    <scope>NUCLEOTIDE SEQUENCE [LARGE SCALE GENOMIC DNA]</scope>
    <source>
        <strain evidence="2">cv. Yunnan</strain>
        <tissue evidence="1">Leaves</tissue>
    </source>
</reference>
<reference evidence="2" key="1">
    <citation type="journal article" date="2022" name="Mol. Ecol. Resour.">
        <title>The genomes of chicory, endive, great burdock and yacon provide insights into Asteraceae palaeo-polyploidization history and plant inulin production.</title>
        <authorList>
            <person name="Fan W."/>
            <person name="Wang S."/>
            <person name="Wang H."/>
            <person name="Wang A."/>
            <person name="Jiang F."/>
            <person name="Liu H."/>
            <person name="Zhao H."/>
            <person name="Xu D."/>
            <person name="Zhang Y."/>
        </authorList>
    </citation>
    <scope>NUCLEOTIDE SEQUENCE [LARGE SCALE GENOMIC DNA]</scope>
    <source>
        <strain evidence="2">cv. Yunnan</strain>
    </source>
</reference>